<dbReference type="GO" id="GO:0016740">
    <property type="term" value="F:transferase activity"/>
    <property type="evidence" value="ECO:0007669"/>
    <property type="project" value="UniProtKB-KW"/>
</dbReference>
<sequence length="328" mass="36049">MMTSETDFNAPAHPGHDPIPLRFSPVDGKWLSNVFADLPIERVEKAANGCSTADAGYYRLTLADGRLLFAKVKSGERATREHKAAELSSQLNRLGAATLAAERTRKEDGLSLFLYPWIEPAFYDDSLKGLANLGGALALLHSKMRNLPQPNAPGQHLLDIWADRLRLARNADHAADYLLALSRASDALARTKSQIAHNDIHRGNVIFEGSEVVAFIDFEDAVDTRSSPLIDIAASLERFCLSPAPSEIRVRALLTGYANASDGTHAISACDITHVGLCRCYHALTVLELSKDPENPAWRDERDKFLALLDDWPQWGEIIGRAFDGLLI</sequence>
<dbReference type="OrthoDB" id="156345at2"/>
<feature type="domain" description="Aminoglycoside phosphotransferase" evidence="1">
    <location>
        <begin position="58"/>
        <end position="258"/>
    </location>
</feature>
<gene>
    <name evidence="2" type="ORF">SAMN05877838_2709</name>
</gene>
<dbReference type="Proteomes" id="UP000219465">
    <property type="component" value="Unassembled WGS sequence"/>
</dbReference>
<name>A0A286ICG3_9HYPH</name>
<evidence type="ECO:0000313" key="3">
    <source>
        <dbReference type="Proteomes" id="UP000219465"/>
    </source>
</evidence>
<dbReference type="AlphaFoldDB" id="A0A286ICG3"/>
<keyword evidence="2" id="KW-0808">Transferase</keyword>
<organism evidence="2 3">
    <name type="scientific">Hoeflea halophila</name>
    <dbReference type="NCBI Taxonomy" id="714899"/>
    <lineage>
        <taxon>Bacteria</taxon>
        <taxon>Pseudomonadati</taxon>
        <taxon>Pseudomonadota</taxon>
        <taxon>Alphaproteobacteria</taxon>
        <taxon>Hyphomicrobiales</taxon>
        <taxon>Rhizobiaceae</taxon>
        <taxon>Hoeflea</taxon>
    </lineage>
</organism>
<dbReference type="Pfam" id="PF01636">
    <property type="entry name" value="APH"/>
    <property type="match status" value="1"/>
</dbReference>
<dbReference type="InterPro" id="IPR011009">
    <property type="entry name" value="Kinase-like_dom_sf"/>
</dbReference>
<dbReference type="SUPFAM" id="SSF56112">
    <property type="entry name" value="Protein kinase-like (PK-like)"/>
    <property type="match status" value="1"/>
</dbReference>
<evidence type="ECO:0000259" key="1">
    <source>
        <dbReference type="Pfam" id="PF01636"/>
    </source>
</evidence>
<dbReference type="InterPro" id="IPR002575">
    <property type="entry name" value="Aminoglycoside_PTrfase"/>
</dbReference>
<dbReference type="EMBL" id="OCPC01000004">
    <property type="protein sequence ID" value="SOE17805.1"/>
    <property type="molecule type" value="Genomic_DNA"/>
</dbReference>
<reference evidence="3" key="1">
    <citation type="submission" date="2017-08" db="EMBL/GenBank/DDBJ databases">
        <authorList>
            <person name="Varghese N."/>
            <person name="Submissions S."/>
        </authorList>
    </citation>
    <scope>NUCLEOTIDE SEQUENCE [LARGE SCALE GENOMIC DNA]</scope>
    <source>
        <strain evidence="3">KCTC 23107</strain>
    </source>
</reference>
<accession>A0A286ICG3</accession>
<dbReference type="Gene3D" id="3.90.1200.10">
    <property type="match status" value="1"/>
</dbReference>
<protein>
    <submittedName>
        <fullName evidence="2">Phosphotransferase family enzyme</fullName>
    </submittedName>
</protein>
<keyword evidence="3" id="KW-1185">Reference proteome</keyword>
<evidence type="ECO:0000313" key="2">
    <source>
        <dbReference type="EMBL" id="SOE17805.1"/>
    </source>
</evidence>
<proteinExistence type="predicted"/>
<dbReference type="RefSeq" id="WP_097108308.1">
    <property type="nucleotide sequence ID" value="NZ_OCPC01000004.1"/>
</dbReference>